<evidence type="ECO:0000313" key="2">
    <source>
        <dbReference type="EMBL" id="TKA28704.1"/>
    </source>
</evidence>
<dbReference type="Proteomes" id="UP000308549">
    <property type="component" value="Unassembled WGS sequence"/>
</dbReference>
<evidence type="ECO:0000313" key="3">
    <source>
        <dbReference type="Proteomes" id="UP000308549"/>
    </source>
</evidence>
<name>A0A4U0U1V9_9PEZI</name>
<gene>
    <name evidence="2" type="ORF">B0A50_03032</name>
</gene>
<accession>A0A4U0U1V9</accession>
<evidence type="ECO:0008006" key="4">
    <source>
        <dbReference type="Google" id="ProtNLM"/>
    </source>
</evidence>
<keyword evidence="1" id="KW-0732">Signal</keyword>
<reference evidence="2 3" key="1">
    <citation type="submission" date="2017-03" db="EMBL/GenBank/DDBJ databases">
        <title>Genomes of endolithic fungi from Antarctica.</title>
        <authorList>
            <person name="Coleine C."/>
            <person name="Masonjones S."/>
            <person name="Stajich J.E."/>
        </authorList>
    </citation>
    <scope>NUCLEOTIDE SEQUENCE [LARGE SCALE GENOMIC DNA]</scope>
    <source>
        <strain evidence="2 3">CCFEE 6315</strain>
    </source>
</reference>
<sequence length="402" mass="41343">MTLVKSFTTGLAAFSTLAAGHLIITSPIPFGVDSLNNSPLVDAKPGTSQSDYPCKQRSGVYDISSMNHVQVGKPNLLSFEGSASHGGGTCQLVITTDLEPTANTTFKLFQTYEGNCPVVSDGNTGTDKFTWALPEGTPNGRLTFAWMWFNRIGNRELYMNCAPLDVTGGSDSSDFYESLPNAYVVNMPTEECATVDSADAEIPFPGQYVLKNPSASIVAATGPSCKASAAAMTEGVPAYKSATVKNAAATQAPAKNYDSTGAATGAATQSAAATSAEASSGFVTISTAATGSSSALAEISAYPTMSASSDAGVVAPSGYAAASGSSSSSGSSCSEDGAVVCSSDGKQFGLCNHGSVVFEAVADGTTCSNGQIQKKRSVGKRHEHMRKHGVQIEKRTNCTHDE</sequence>
<organism evidence="2 3">
    <name type="scientific">Salinomyces thailandicus</name>
    <dbReference type="NCBI Taxonomy" id="706561"/>
    <lineage>
        <taxon>Eukaryota</taxon>
        <taxon>Fungi</taxon>
        <taxon>Dikarya</taxon>
        <taxon>Ascomycota</taxon>
        <taxon>Pezizomycotina</taxon>
        <taxon>Dothideomycetes</taxon>
        <taxon>Dothideomycetidae</taxon>
        <taxon>Mycosphaerellales</taxon>
        <taxon>Teratosphaeriaceae</taxon>
        <taxon>Salinomyces</taxon>
    </lineage>
</organism>
<dbReference type="PANTHER" id="PTHR36182:SF2">
    <property type="entry name" value="LYTIC POLYSACCHARIDE MONOOXYGENASE"/>
    <property type="match status" value="1"/>
</dbReference>
<dbReference type="AlphaFoldDB" id="A0A4U0U1V9"/>
<dbReference type="OrthoDB" id="2342176at2759"/>
<evidence type="ECO:0000256" key="1">
    <source>
        <dbReference type="SAM" id="SignalP"/>
    </source>
</evidence>
<dbReference type="PANTHER" id="PTHR36182">
    <property type="entry name" value="PROTEIN, PUTATIVE (AFU_ORTHOLOGUE AFUA_6G10930)-RELATED"/>
    <property type="match status" value="1"/>
</dbReference>
<proteinExistence type="predicted"/>
<feature type="signal peptide" evidence="1">
    <location>
        <begin position="1"/>
        <end position="20"/>
    </location>
</feature>
<feature type="chain" id="PRO_5021015634" description="Lytic polysaccharide monooxygenase" evidence="1">
    <location>
        <begin position="21"/>
        <end position="402"/>
    </location>
</feature>
<dbReference type="Gene3D" id="2.70.50.70">
    <property type="match status" value="1"/>
</dbReference>
<keyword evidence="3" id="KW-1185">Reference proteome</keyword>
<comment type="caution">
    <text evidence="2">The sequence shown here is derived from an EMBL/GenBank/DDBJ whole genome shotgun (WGS) entry which is preliminary data.</text>
</comment>
<protein>
    <recommendedName>
        <fullName evidence="4">Lytic polysaccharide monooxygenase</fullName>
    </recommendedName>
</protein>
<dbReference type="EMBL" id="NAJL01000017">
    <property type="protein sequence ID" value="TKA28704.1"/>
    <property type="molecule type" value="Genomic_DNA"/>
</dbReference>